<reference evidence="2 3" key="1">
    <citation type="submission" date="2013-10" db="EMBL/GenBank/DDBJ databases">
        <title>Salinisphaera japonica YTM-1 Genome Sequencing.</title>
        <authorList>
            <person name="Lai Q."/>
            <person name="Li C."/>
            <person name="Shao Z."/>
        </authorList>
    </citation>
    <scope>NUCLEOTIDE SEQUENCE [LARGE SCALE GENOMIC DNA]</scope>
    <source>
        <strain evidence="2 3">YTM-1</strain>
    </source>
</reference>
<dbReference type="RefSeq" id="WP_123659283.1">
    <property type="nucleotide sequence ID" value="NZ_AYKG01000067.1"/>
</dbReference>
<evidence type="ECO:0000313" key="3">
    <source>
        <dbReference type="Proteomes" id="UP000285310"/>
    </source>
</evidence>
<accession>A0A423PFQ9</accession>
<keyword evidence="3" id="KW-1185">Reference proteome</keyword>
<dbReference type="EMBL" id="AYKG01000067">
    <property type="protein sequence ID" value="ROO24410.1"/>
    <property type="molecule type" value="Genomic_DNA"/>
</dbReference>
<evidence type="ECO:0000313" key="2">
    <source>
        <dbReference type="EMBL" id="ROO24410.1"/>
    </source>
</evidence>
<feature type="region of interest" description="Disordered" evidence="1">
    <location>
        <begin position="23"/>
        <end position="76"/>
    </location>
</feature>
<organism evidence="2 3">
    <name type="scientific">Salinisphaera japonica YTM-1</name>
    <dbReference type="NCBI Taxonomy" id="1209778"/>
    <lineage>
        <taxon>Bacteria</taxon>
        <taxon>Pseudomonadati</taxon>
        <taxon>Pseudomonadota</taxon>
        <taxon>Gammaproteobacteria</taxon>
        <taxon>Salinisphaerales</taxon>
        <taxon>Salinisphaeraceae</taxon>
        <taxon>Salinisphaera</taxon>
    </lineage>
</organism>
<gene>
    <name evidence="2" type="ORF">SAJA_14215</name>
</gene>
<protein>
    <submittedName>
        <fullName evidence="2">Uncharacterized protein</fullName>
    </submittedName>
</protein>
<proteinExistence type="predicted"/>
<comment type="caution">
    <text evidence="2">The sequence shown here is derived from an EMBL/GenBank/DDBJ whole genome shotgun (WGS) entry which is preliminary data.</text>
</comment>
<evidence type="ECO:0000256" key="1">
    <source>
        <dbReference type="SAM" id="MobiDB-lite"/>
    </source>
</evidence>
<feature type="compositionally biased region" description="Basic and acidic residues" evidence="1">
    <location>
        <begin position="35"/>
        <end position="49"/>
    </location>
</feature>
<dbReference type="Proteomes" id="UP000285310">
    <property type="component" value="Unassembled WGS sequence"/>
</dbReference>
<dbReference type="AlphaFoldDB" id="A0A423PFQ9"/>
<sequence>MIKHLVIDQARRWLSDPHNRDRLKEAGRSAWQAYRDSRDRREQGDDADKAPAANRGQSAPRAGRSRNRSRNDDKTD</sequence>
<dbReference type="InParanoid" id="A0A423PFQ9"/>
<name>A0A423PFQ9_9GAMM</name>